<name>A0A383C786_9ZZZZ</name>
<evidence type="ECO:0000313" key="1">
    <source>
        <dbReference type="EMBL" id="SVE27900.1"/>
    </source>
</evidence>
<proteinExistence type="predicted"/>
<reference evidence="1" key="1">
    <citation type="submission" date="2018-05" db="EMBL/GenBank/DDBJ databases">
        <authorList>
            <person name="Lanie J.A."/>
            <person name="Ng W.-L."/>
            <person name="Kazmierczak K.M."/>
            <person name="Andrzejewski T.M."/>
            <person name="Davidsen T.M."/>
            <person name="Wayne K.J."/>
            <person name="Tettelin H."/>
            <person name="Glass J.I."/>
            <person name="Rusch D."/>
            <person name="Podicherti R."/>
            <person name="Tsui H.-C.T."/>
            <person name="Winkler M.E."/>
        </authorList>
    </citation>
    <scope>NUCLEOTIDE SEQUENCE</scope>
</reference>
<protein>
    <submittedName>
        <fullName evidence="1">Uncharacterized protein</fullName>
    </submittedName>
</protein>
<accession>A0A383C786</accession>
<feature type="non-terminal residue" evidence="1">
    <location>
        <position position="35"/>
    </location>
</feature>
<dbReference type="EMBL" id="UINC01206321">
    <property type="protein sequence ID" value="SVE27900.1"/>
    <property type="molecule type" value="Genomic_DNA"/>
</dbReference>
<organism evidence="1">
    <name type="scientific">marine metagenome</name>
    <dbReference type="NCBI Taxonomy" id="408172"/>
    <lineage>
        <taxon>unclassified sequences</taxon>
        <taxon>metagenomes</taxon>
        <taxon>ecological metagenomes</taxon>
    </lineage>
</organism>
<gene>
    <name evidence="1" type="ORF">METZ01_LOCUS480754</name>
</gene>
<sequence length="35" mass="3800">MAADPLTKIAYKTLQQGKSIAGLAHKEISSRLMNL</sequence>
<dbReference type="AlphaFoldDB" id="A0A383C786"/>